<gene>
    <name evidence="1" type="ORF">LOK49_LG08G02027</name>
</gene>
<organism evidence="1 2">
    <name type="scientific">Camellia lanceoleosa</name>
    <dbReference type="NCBI Taxonomy" id="1840588"/>
    <lineage>
        <taxon>Eukaryota</taxon>
        <taxon>Viridiplantae</taxon>
        <taxon>Streptophyta</taxon>
        <taxon>Embryophyta</taxon>
        <taxon>Tracheophyta</taxon>
        <taxon>Spermatophyta</taxon>
        <taxon>Magnoliopsida</taxon>
        <taxon>eudicotyledons</taxon>
        <taxon>Gunneridae</taxon>
        <taxon>Pentapetalae</taxon>
        <taxon>asterids</taxon>
        <taxon>Ericales</taxon>
        <taxon>Theaceae</taxon>
        <taxon>Camellia</taxon>
    </lineage>
</organism>
<protein>
    <submittedName>
        <fullName evidence="1">Uncharacterized protein</fullName>
    </submittedName>
</protein>
<comment type="caution">
    <text evidence="1">The sequence shown here is derived from an EMBL/GenBank/DDBJ whole genome shotgun (WGS) entry which is preliminary data.</text>
</comment>
<proteinExistence type="predicted"/>
<dbReference type="Proteomes" id="UP001060215">
    <property type="component" value="Chromosome 9"/>
</dbReference>
<evidence type="ECO:0000313" key="2">
    <source>
        <dbReference type="Proteomes" id="UP001060215"/>
    </source>
</evidence>
<reference evidence="1 2" key="1">
    <citation type="journal article" date="2022" name="Plant J.">
        <title>Chromosome-level genome of Camellia lanceoleosa provides a valuable resource for understanding genome evolution and self-incompatibility.</title>
        <authorList>
            <person name="Gong W."/>
            <person name="Xiao S."/>
            <person name="Wang L."/>
            <person name="Liao Z."/>
            <person name="Chang Y."/>
            <person name="Mo W."/>
            <person name="Hu G."/>
            <person name="Li W."/>
            <person name="Zhao G."/>
            <person name="Zhu H."/>
            <person name="Hu X."/>
            <person name="Ji K."/>
            <person name="Xiang X."/>
            <person name="Song Q."/>
            <person name="Yuan D."/>
            <person name="Jin S."/>
            <person name="Zhang L."/>
        </authorList>
    </citation>
    <scope>NUCLEOTIDE SEQUENCE [LARGE SCALE GENOMIC DNA]</scope>
    <source>
        <strain evidence="1">SQ_2022a</strain>
    </source>
</reference>
<sequence length="83" mass="9196">MAAFGSSVETVCADYFGDEFGVPLPLVPAKKMNNKGAAEAKPEQVRHSTVTDTKKNEDGRRKQVLRFTPAFDGFQPFETLVFE</sequence>
<name>A0ACC0GPV0_9ERIC</name>
<keyword evidence="2" id="KW-1185">Reference proteome</keyword>
<dbReference type="EMBL" id="CM045766">
    <property type="protein sequence ID" value="KAI8003160.1"/>
    <property type="molecule type" value="Genomic_DNA"/>
</dbReference>
<evidence type="ECO:0000313" key="1">
    <source>
        <dbReference type="EMBL" id="KAI8003160.1"/>
    </source>
</evidence>
<accession>A0ACC0GPV0</accession>